<evidence type="ECO:0000313" key="2">
    <source>
        <dbReference type="Proteomes" id="UP001358586"/>
    </source>
</evidence>
<comment type="caution">
    <text evidence="1">The sequence shown here is derived from an EMBL/GenBank/DDBJ whole genome shotgun (WGS) entry which is preliminary data.</text>
</comment>
<name>A0ABR0P7H4_GOSAR</name>
<gene>
    <name evidence="1" type="ORF">PVK06_022100</name>
</gene>
<keyword evidence="2" id="KW-1185">Reference proteome</keyword>
<protein>
    <submittedName>
        <fullName evidence="1">Uncharacterized protein</fullName>
    </submittedName>
</protein>
<sequence length="83" mass="9491">MNHDRYVFSDSNISVQDVLDTWLSWKWDYDTSGSLVLQPSLMVTTPHWSPPESGWFKLNTNGAMSLTNQQVAIGSAFRYSYVN</sequence>
<evidence type="ECO:0000313" key="1">
    <source>
        <dbReference type="EMBL" id="KAK5817177.1"/>
    </source>
</evidence>
<dbReference type="Proteomes" id="UP001358586">
    <property type="component" value="Chromosome 7"/>
</dbReference>
<accession>A0ABR0P7H4</accession>
<dbReference type="EMBL" id="JARKNE010000007">
    <property type="protein sequence ID" value="KAK5817177.1"/>
    <property type="molecule type" value="Genomic_DNA"/>
</dbReference>
<organism evidence="1 2">
    <name type="scientific">Gossypium arboreum</name>
    <name type="common">Tree cotton</name>
    <name type="synonym">Gossypium nanking</name>
    <dbReference type="NCBI Taxonomy" id="29729"/>
    <lineage>
        <taxon>Eukaryota</taxon>
        <taxon>Viridiplantae</taxon>
        <taxon>Streptophyta</taxon>
        <taxon>Embryophyta</taxon>
        <taxon>Tracheophyta</taxon>
        <taxon>Spermatophyta</taxon>
        <taxon>Magnoliopsida</taxon>
        <taxon>eudicotyledons</taxon>
        <taxon>Gunneridae</taxon>
        <taxon>Pentapetalae</taxon>
        <taxon>rosids</taxon>
        <taxon>malvids</taxon>
        <taxon>Malvales</taxon>
        <taxon>Malvaceae</taxon>
        <taxon>Malvoideae</taxon>
        <taxon>Gossypium</taxon>
    </lineage>
</organism>
<reference evidence="1 2" key="1">
    <citation type="submission" date="2023-03" db="EMBL/GenBank/DDBJ databases">
        <title>WGS of Gossypium arboreum.</title>
        <authorList>
            <person name="Yu D."/>
        </authorList>
    </citation>
    <scope>NUCLEOTIDE SEQUENCE [LARGE SCALE GENOMIC DNA]</scope>
    <source>
        <tissue evidence="1">Leaf</tissue>
    </source>
</reference>
<proteinExistence type="predicted"/>